<keyword evidence="1" id="KW-0732">Signal</keyword>
<keyword evidence="4" id="KW-1185">Reference proteome</keyword>
<evidence type="ECO:0000256" key="1">
    <source>
        <dbReference type="SAM" id="SignalP"/>
    </source>
</evidence>
<feature type="domain" description="tRNA nuclease CdiA C-terminal" evidence="2">
    <location>
        <begin position="390"/>
        <end position="462"/>
    </location>
</feature>
<dbReference type="PROSITE" id="PS51257">
    <property type="entry name" value="PROKAR_LIPOPROTEIN"/>
    <property type="match status" value="1"/>
</dbReference>
<dbReference type="CDD" id="cd20727">
    <property type="entry name" value="CDI_toxin_Bp_tRNase-like"/>
    <property type="match status" value="1"/>
</dbReference>
<dbReference type="Gene3D" id="3.40.1350.120">
    <property type="match status" value="1"/>
</dbReference>
<reference evidence="4" key="1">
    <citation type="submission" date="2018-09" db="EMBL/GenBank/DDBJ databases">
        <authorList>
            <person name="Livingstone P.G."/>
            <person name="Whitworth D.E."/>
        </authorList>
    </citation>
    <scope>NUCLEOTIDE SEQUENCE [LARGE SCALE GENOMIC DNA]</scope>
    <source>
        <strain evidence="4">CA051B</strain>
    </source>
</reference>
<dbReference type="EMBL" id="RAWB01000159">
    <property type="protein sequence ID" value="RKH58337.1"/>
    <property type="molecule type" value="Genomic_DNA"/>
</dbReference>
<dbReference type="Proteomes" id="UP000272888">
    <property type="component" value="Unassembled WGS sequence"/>
</dbReference>
<comment type="caution">
    <text evidence="3">The sequence shown here is derived from an EMBL/GenBank/DDBJ whole genome shotgun (WGS) entry which is preliminary data.</text>
</comment>
<sequence>MRVETLVLCAALFMSGCASLTPTAEQDPLLDDGSRFSPTPLGQPDAFERLLLLAGLEPWDELPLRDAPLTPRQAARLLAILLNKPLTMGHFPPRMGASLVLREVLEGGAVSRDALLHRVERFHRKRVAVLRPDGYLAWVDTGLTQQHVAPVEWRDGALRAGNFELGRFYVVEGDVFLPADERLQATGWRPLAEIYNDADIINRSLDGAGEAFFELVMAIGKLFTSPTDSFWALRQLPAGVASLVASSPEYLERFQNMTRGEQIKAVAKLTTILSMGGGVTKGATRTLTVTMGGAEATVPVLSLSAEGALVIERIALPLGQVATAMGTGAGRLYVLSAAADGGQRPNGGSLQVLPGGNYSPSELNSARALADAGSNVVLRPPRGTREAGGTSDLLVNGVPYDVYTPTTSNANRIVSAIAKKNSQAEGVVLDLSQTSVTRAELGNVLERVRGAGATHIQDVIILGGN</sequence>
<dbReference type="Pfam" id="PF18451">
    <property type="entry name" value="CdiA_C"/>
    <property type="match status" value="1"/>
</dbReference>
<organism evidence="3 4">
    <name type="scientific">Corallococcus llansteffanensis</name>
    <dbReference type="NCBI Taxonomy" id="2316731"/>
    <lineage>
        <taxon>Bacteria</taxon>
        <taxon>Pseudomonadati</taxon>
        <taxon>Myxococcota</taxon>
        <taxon>Myxococcia</taxon>
        <taxon>Myxococcales</taxon>
        <taxon>Cystobacterineae</taxon>
        <taxon>Myxococcaceae</taxon>
        <taxon>Corallococcus</taxon>
    </lineage>
</organism>
<accession>A0A3A8PPJ8</accession>
<feature type="chain" id="PRO_5017392900" description="tRNA nuclease CdiA C-terminal domain-containing protein" evidence="1">
    <location>
        <begin position="21"/>
        <end position="465"/>
    </location>
</feature>
<dbReference type="AlphaFoldDB" id="A0A3A8PPJ8"/>
<proteinExistence type="predicted"/>
<dbReference type="RefSeq" id="WP_120644405.1">
    <property type="nucleotide sequence ID" value="NZ_RAWB01000159.1"/>
</dbReference>
<name>A0A3A8PPJ8_9BACT</name>
<evidence type="ECO:0000313" key="3">
    <source>
        <dbReference type="EMBL" id="RKH58337.1"/>
    </source>
</evidence>
<evidence type="ECO:0000313" key="4">
    <source>
        <dbReference type="Proteomes" id="UP000272888"/>
    </source>
</evidence>
<dbReference type="InterPro" id="IPR040559">
    <property type="entry name" value="CdiA_C"/>
</dbReference>
<feature type="signal peptide" evidence="1">
    <location>
        <begin position="1"/>
        <end position="20"/>
    </location>
</feature>
<protein>
    <recommendedName>
        <fullName evidence="2">tRNA nuclease CdiA C-terminal domain-containing protein</fullName>
    </recommendedName>
</protein>
<evidence type="ECO:0000259" key="2">
    <source>
        <dbReference type="Pfam" id="PF18451"/>
    </source>
</evidence>
<gene>
    <name evidence="3" type="ORF">D7V93_16935</name>
</gene>